<evidence type="ECO:0000256" key="2">
    <source>
        <dbReference type="ARBA" id="ARBA00022692"/>
    </source>
</evidence>
<name>A0A8U0S953_MUSPF</name>
<dbReference type="GO" id="GO:0007189">
    <property type="term" value="P:adenylate cyclase-activating G protein-coupled receptor signaling pathway"/>
    <property type="evidence" value="ECO:0007669"/>
    <property type="project" value="TreeGrafter"/>
</dbReference>
<evidence type="ECO:0000313" key="12">
    <source>
        <dbReference type="RefSeq" id="XP_044938719.1"/>
    </source>
</evidence>
<evidence type="ECO:0000313" key="10">
    <source>
        <dbReference type="RefSeq" id="XP_044938710.1"/>
    </source>
</evidence>
<keyword evidence="3" id="KW-0732">Signal</keyword>
<evidence type="ECO:0000256" key="5">
    <source>
        <dbReference type="ARBA" id="ARBA00022989"/>
    </source>
</evidence>
<dbReference type="GO" id="GO:0007155">
    <property type="term" value="P:cell adhesion"/>
    <property type="evidence" value="ECO:0007669"/>
    <property type="project" value="UniProtKB-KW"/>
</dbReference>
<keyword evidence="9" id="KW-1185">Reference proteome</keyword>
<sequence length="347" mass="38767">MCTLKYNLHVHVCAHILLHMNMCNAYVHSQHKKQAHTCIQHVDTHTHTHTHTHKQCFCLFSLQRSPSLHGHHLLESPASLSHFFDKVQQLYPDFKTALAKNTIQDLMKEVVELLDTPGDLKTLPPSKQHCVDTHLLVGLEDVLRVLRKFLPNGPLTVCAPAGTDAGSTQTKDSYGPSLAPSVPSSLMLTFKATAQLLILDCTWCLGILQVGPAAHVMAYRFTIINSLQGIYIFLVYCILSQQVQEQYKKWFKGIRKTKAESEKYMLSSGTMSDASKHSVAPEFCLPSNLSKYQKSGTCPPTSTFPGNWLTTARPSLCHNTLIISPYLSSFPSKNAVYSVCFLLYPIK</sequence>
<evidence type="ECO:0000256" key="4">
    <source>
        <dbReference type="ARBA" id="ARBA00022889"/>
    </source>
</evidence>
<reference evidence="10 11" key="1">
    <citation type="submission" date="2025-04" db="UniProtKB">
        <authorList>
            <consortium name="RefSeq"/>
        </authorList>
    </citation>
    <scope>IDENTIFICATION</scope>
    <source>
        <tissue evidence="10 11">Brain</tissue>
    </source>
</reference>
<dbReference type="PANTHER" id="PTHR12011:SF328">
    <property type="entry name" value="ADHESION G PROTEIN-COUPLED RECEPTOR E2"/>
    <property type="match status" value="1"/>
</dbReference>
<dbReference type="Pfam" id="PF00002">
    <property type="entry name" value="7tm_2"/>
    <property type="match status" value="1"/>
</dbReference>
<comment type="subcellular location">
    <subcellularLocation>
        <location evidence="1">Membrane</location>
        <topology evidence="1">Multi-pass membrane protein</topology>
    </subcellularLocation>
</comment>
<dbReference type="GeneID" id="101673058"/>
<dbReference type="AlphaFoldDB" id="A0A8U0S953"/>
<dbReference type="GO" id="GO:0004930">
    <property type="term" value="F:G protein-coupled receptor activity"/>
    <property type="evidence" value="ECO:0007669"/>
    <property type="project" value="InterPro"/>
</dbReference>
<dbReference type="RefSeq" id="XP_044938719.1">
    <property type="nucleotide sequence ID" value="XM_045082784.1"/>
</dbReference>
<dbReference type="RefSeq" id="XP_044938717.1">
    <property type="nucleotide sequence ID" value="XM_045082782.1"/>
</dbReference>
<dbReference type="PANTHER" id="PTHR12011">
    <property type="entry name" value="ADHESION G-PROTEIN COUPLED RECEPTOR"/>
    <property type="match status" value="1"/>
</dbReference>
<accession>A0A8U0S953</accession>
<evidence type="ECO:0000256" key="6">
    <source>
        <dbReference type="ARBA" id="ARBA00023136"/>
    </source>
</evidence>
<evidence type="ECO:0000313" key="11">
    <source>
        <dbReference type="RefSeq" id="XP_044938717.1"/>
    </source>
</evidence>
<dbReference type="InterPro" id="IPR003056">
    <property type="entry name" value="GPCR_2_ADGRE2_ADGRE5"/>
</dbReference>
<proteinExistence type="predicted"/>
<keyword evidence="7" id="KW-0325">Glycoprotein</keyword>
<keyword evidence="5 8" id="KW-1133">Transmembrane helix</keyword>
<dbReference type="OrthoDB" id="1100386at2759"/>
<dbReference type="GO" id="GO:0005886">
    <property type="term" value="C:plasma membrane"/>
    <property type="evidence" value="ECO:0007669"/>
    <property type="project" value="TreeGrafter"/>
</dbReference>
<organism evidence="9 10">
    <name type="scientific">Mustela putorius furo</name>
    <name type="common">European domestic ferret</name>
    <name type="synonym">Mustela furo</name>
    <dbReference type="NCBI Taxonomy" id="9669"/>
    <lineage>
        <taxon>Eukaryota</taxon>
        <taxon>Metazoa</taxon>
        <taxon>Chordata</taxon>
        <taxon>Craniata</taxon>
        <taxon>Vertebrata</taxon>
        <taxon>Euteleostomi</taxon>
        <taxon>Mammalia</taxon>
        <taxon>Eutheria</taxon>
        <taxon>Laurasiatheria</taxon>
        <taxon>Carnivora</taxon>
        <taxon>Caniformia</taxon>
        <taxon>Musteloidea</taxon>
        <taxon>Mustelidae</taxon>
        <taxon>Mustelinae</taxon>
        <taxon>Mustela</taxon>
    </lineage>
</organism>
<feature type="transmembrane region" description="Helical" evidence="8">
    <location>
        <begin position="217"/>
        <end position="239"/>
    </location>
</feature>
<evidence type="ECO:0000256" key="8">
    <source>
        <dbReference type="SAM" id="Phobius"/>
    </source>
</evidence>
<evidence type="ECO:0000256" key="1">
    <source>
        <dbReference type="ARBA" id="ARBA00004141"/>
    </source>
</evidence>
<dbReference type="InterPro" id="IPR000832">
    <property type="entry name" value="GPCR_2_secretin-like"/>
</dbReference>
<keyword evidence="2 8" id="KW-0812">Transmembrane</keyword>
<evidence type="ECO:0000256" key="7">
    <source>
        <dbReference type="ARBA" id="ARBA00023180"/>
    </source>
</evidence>
<keyword evidence="10 11" id="KW-0675">Receptor</keyword>
<gene>
    <name evidence="10 11 12" type="primary">LOC101673058</name>
</gene>
<keyword evidence="4" id="KW-0130">Cell adhesion</keyword>
<evidence type="ECO:0000256" key="3">
    <source>
        <dbReference type="ARBA" id="ARBA00022729"/>
    </source>
</evidence>
<protein>
    <submittedName>
        <fullName evidence="10 11">Adhesion G protein-coupled receptor E2 isoform X1</fullName>
    </submittedName>
</protein>
<keyword evidence="6 8" id="KW-0472">Membrane</keyword>
<dbReference type="Proteomes" id="UP000000715">
    <property type="component" value="Unplaced"/>
</dbReference>
<dbReference type="PRINTS" id="PR01278">
    <property type="entry name" value="CD97PROTEIN"/>
</dbReference>
<dbReference type="RefSeq" id="XP_044938710.1">
    <property type="nucleotide sequence ID" value="XM_045082775.1"/>
</dbReference>
<dbReference type="Gene3D" id="1.20.1070.10">
    <property type="entry name" value="Rhodopsin 7-helix transmembrane proteins"/>
    <property type="match status" value="1"/>
</dbReference>
<evidence type="ECO:0000313" key="9">
    <source>
        <dbReference type="Proteomes" id="UP000000715"/>
    </source>
</evidence>